<feature type="domain" description="Thioredoxin" evidence="10">
    <location>
        <begin position="1"/>
        <end position="107"/>
    </location>
</feature>
<reference evidence="11 12" key="1">
    <citation type="submission" date="2017-09" db="EMBL/GenBank/DDBJ databases">
        <title>Depth-based differentiation of microbial function through sediment-hosted aquifers and enrichment of novel symbionts in the deep terrestrial subsurface.</title>
        <authorList>
            <person name="Probst A.J."/>
            <person name="Ladd B."/>
            <person name="Jarett J.K."/>
            <person name="Geller-Mcgrath D.E."/>
            <person name="Sieber C.M."/>
            <person name="Emerson J.B."/>
            <person name="Anantharaman K."/>
            <person name="Thomas B.C."/>
            <person name="Malmstrom R."/>
            <person name="Stieglmeier M."/>
            <person name="Klingl A."/>
            <person name="Woyke T."/>
            <person name="Ryan C.M."/>
            <person name="Banfield J.F."/>
        </authorList>
    </citation>
    <scope>NUCLEOTIDE SEQUENCE [LARGE SCALE GENOMIC DNA]</scope>
    <source>
        <strain evidence="11">CG23_combo_of_CG06-09_8_20_14_all_34_8</strain>
    </source>
</reference>
<dbReference type="FunFam" id="3.40.30.10:FF:000001">
    <property type="entry name" value="Thioredoxin"/>
    <property type="match status" value="1"/>
</dbReference>
<evidence type="ECO:0000256" key="2">
    <source>
        <dbReference type="ARBA" id="ARBA00022448"/>
    </source>
</evidence>
<evidence type="ECO:0000256" key="5">
    <source>
        <dbReference type="ARBA" id="ARBA00023284"/>
    </source>
</evidence>
<dbReference type="Pfam" id="PF00085">
    <property type="entry name" value="Thioredoxin"/>
    <property type="match status" value="1"/>
</dbReference>
<dbReference type="SUPFAM" id="SSF52833">
    <property type="entry name" value="Thioredoxin-like"/>
    <property type="match status" value="1"/>
</dbReference>
<keyword evidence="5 9" id="KW-0676">Redox-active center</keyword>
<accession>A0A2H0B7H1</accession>
<name>A0A2H0B7H1_9BACT</name>
<dbReference type="NCBIfam" id="TIGR01068">
    <property type="entry name" value="thioredoxin"/>
    <property type="match status" value="1"/>
</dbReference>
<dbReference type="PANTHER" id="PTHR45663:SF11">
    <property type="entry name" value="GEO12009P1"/>
    <property type="match status" value="1"/>
</dbReference>
<comment type="similarity">
    <text evidence="1 7">Belongs to the thioredoxin family.</text>
</comment>
<dbReference type="EMBL" id="PCSR01000001">
    <property type="protein sequence ID" value="PIP53612.1"/>
    <property type="molecule type" value="Genomic_DNA"/>
</dbReference>
<dbReference type="PROSITE" id="PS51352">
    <property type="entry name" value="THIOREDOXIN_2"/>
    <property type="match status" value="1"/>
</dbReference>
<gene>
    <name evidence="11" type="primary">trxA</name>
    <name evidence="11" type="ORF">COX08_00020</name>
</gene>
<feature type="site" description="Contributes to redox potential value" evidence="8">
    <location>
        <position position="33"/>
    </location>
</feature>
<protein>
    <recommendedName>
        <fullName evidence="6 7">Thioredoxin</fullName>
    </recommendedName>
</protein>
<keyword evidence="2" id="KW-0813">Transport</keyword>
<organism evidence="11 12">
    <name type="scientific">Candidatus Beckwithbacteria bacterium CG23_combo_of_CG06-09_8_20_14_all_34_8</name>
    <dbReference type="NCBI Taxonomy" id="1974497"/>
    <lineage>
        <taxon>Bacteria</taxon>
        <taxon>Candidatus Beckwithiibacteriota</taxon>
    </lineage>
</organism>
<dbReference type="CDD" id="cd02947">
    <property type="entry name" value="TRX_family"/>
    <property type="match status" value="1"/>
</dbReference>
<keyword evidence="4 9" id="KW-1015">Disulfide bond</keyword>
<dbReference type="InterPro" id="IPR013766">
    <property type="entry name" value="Thioredoxin_domain"/>
</dbReference>
<dbReference type="InterPro" id="IPR036249">
    <property type="entry name" value="Thioredoxin-like_sf"/>
</dbReference>
<feature type="disulfide bond" description="Redox-active" evidence="9">
    <location>
        <begin position="31"/>
        <end position="34"/>
    </location>
</feature>
<feature type="site" description="Deprotonates C-terminal active site Cys" evidence="8">
    <location>
        <position position="25"/>
    </location>
</feature>
<keyword evidence="3" id="KW-0249">Electron transport</keyword>
<dbReference type="Proteomes" id="UP000229459">
    <property type="component" value="Unassembled WGS sequence"/>
</dbReference>
<evidence type="ECO:0000313" key="12">
    <source>
        <dbReference type="Proteomes" id="UP000229459"/>
    </source>
</evidence>
<dbReference type="GO" id="GO:0045454">
    <property type="term" value="P:cell redox homeostasis"/>
    <property type="evidence" value="ECO:0007669"/>
    <property type="project" value="TreeGrafter"/>
</dbReference>
<evidence type="ECO:0000256" key="7">
    <source>
        <dbReference type="PIRNR" id="PIRNR000077"/>
    </source>
</evidence>
<evidence type="ECO:0000256" key="9">
    <source>
        <dbReference type="PIRSR" id="PIRSR000077-4"/>
    </source>
</evidence>
<dbReference type="GO" id="GO:0015035">
    <property type="term" value="F:protein-disulfide reductase activity"/>
    <property type="evidence" value="ECO:0007669"/>
    <property type="project" value="UniProtKB-UniRule"/>
</dbReference>
<evidence type="ECO:0000256" key="8">
    <source>
        <dbReference type="PIRSR" id="PIRSR000077-1"/>
    </source>
</evidence>
<dbReference type="AlphaFoldDB" id="A0A2H0B7H1"/>
<feature type="active site" description="Nucleophile" evidence="8">
    <location>
        <position position="31"/>
    </location>
</feature>
<proteinExistence type="inferred from homology"/>
<evidence type="ECO:0000256" key="6">
    <source>
        <dbReference type="NCBIfam" id="TIGR01068"/>
    </source>
</evidence>
<evidence type="ECO:0000256" key="3">
    <source>
        <dbReference type="ARBA" id="ARBA00022982"/>
    </source>
</evidence>
<evidence type="ECO:0000313" key="11">
    <source>
        <dbReference type="EMBL" id="PIP53612.1"/>
    </source>
</evidence>
<dbReference type="Gene3D" id="3.40.30.10">
    <property type="entry name" value="Glutaredoxin"/>
    <property type="match status" value="1"/>
</dbReference>
<comment type="caution">
    <text evidence="11">The sequence shown here is derived from an EMBL/GenBank/DDBJ whole genome shotgun (WGS) entry which is preliminary data.</text>
</comment>
<dbReference type="PANTHER" id="PTHR45663">
    <property type="entry name" value="GEO12009P1"/>
    <property type="match status" value="1"/>
</dbReference>
<sequence>MAAQHFTNADFEEKVIKSDKPAVVDFFATWCGPCMMAAPIIDKLAEEMGDKVLIGKLDVDENPDLAQKYGVMSIPTMIIFKDGKEVERKVGFPGEAGLRNMVEDLTK</sequence>
<feature type="site" description="Contributes to redox potential value" evidence="8">
    <location>
        <position position="32"/>
    </location>
</feature>
<dbReference type="GO" id="GO:0005829">
    <property type="term" value="C:cytosol"/>
    <property type="evidence" value="ECO:0007669"/>
    <property type="project" value="TreeGrafter"/>
</dbReference>
<evidence type="ECO:0000259" key="10">
    <source>
        <dbReference type="PROSITE" id="PS51352"/>
    </source>
</evidence>
<evidence type="ECO:0000256" key="1">
    <source>
        <dbReference type="ARBA" id="ARBA00008987"/>
    </source>
</evidence>
<evidence type="ECO:0000256" key="4">
    <source>
        <dbReference type="ARBA" id="ARBA00023157"/>
    </source>
</evidence>
<dbReference type="PRINTS" id="PR00421">
    <property type="entry name" value="THIOREDOXIN"/>
</dbReference>
<feature type="active site" description="Nucleophile" evidence="8">
    <location>
        <position position="34"/>
    </location>
</feature>
<dbReference type="InterPro" id="IPR005746">
    <property type="entry name" value="Thioredoxin"/>
</dbReference>
<dbReference type="PIRSF" id="PIRSF000077">
    <property type="entry name" value="Thioredoxin"/>
    <property type="match status" value="1"/>
</dbReference>